<evidence type="ECO:0000313" key="5">
    <source>
        <dbReference type="EMBL" id="EEN59174.1"/>
    </source>
</evidence>
<proteinExistence type="predicted"/>
<dbReference type="SMART" id="SM00042">
    <property type="entry name" value="CUB"/>
    <property type="match status" value="2"/>
</dbReference>
<evidence type="ECO:0000256" key="3">
    <source>
        <dbReference type="PROSITE-ProRule" id="PRU00059"/>
    </source>
</evidence>
<dbReference type="PROSITE" id="PS01180">
    <property type="entry name" value="CUB"/>
    <property type="match status" value="2"/>
</dbReference>
<feature type="domain" description="CUB" evidence="4">
    <location>
        <begin position="110"/>
        <end position="217"/>
    </location>
</feature>
<organism>
    <name type="scientific">Branchiostoma floridae</name>
    <name type="common">Florida lancelet</name>
    <name type="synonym">Amphioxus</name>
    <dbReference type="NCBI Taxonomy" id="7739"/>
    <lineage>
        <taxon>Eukaryota</taxon>
        <taxon>Metazoa</taxon>
        <taxon>Chordata</taxon>
        <taxon>Cephalochordata</taxon>
        <taxon>Leptocardii</taxon>
        <taxon>Amphioxiformes</taxon>
        <taxon>Branchiostomatidae</taxon>
        <taxon>Branchiostoma</taxon>
    </lineage>
</organism>
<dbReference type="AlphaFoldDB" id="C3YKV6"/>
<gene>
    <name evidence="5" type="ORF">BRAFLDRAFT_168794</name>
</gene>
<dbReference type="eggNOG" id="KOG1217">
    <property type="taxonomic scope" value="Eukaryota"/>
</dbReference>
<evidence type="ECO:0000256" key="2">
    <source>
        <dbReference type="ARBA" id="ARBA00023157"/>
    </source>
</evidence>
<dbReference type="InParanoid" id="C3YKV6"/>
<sequence length="217" mass="23853">GTVTSPNYPGNYNTYETCEWTITVPEGSVVLLTIDSFHLEEGYDYLTIYDGGSDSDTDLTGETSVHPFTSTSNQMFVRFTSDESETRRGFQFSYTDTDTAIAAPTIAPGCGGILTAPPGGTVTSPNYPDNYGNYEICEWRITVPEGRMVLLTFDSFDLEKNDDSLTIYDGGSKSDTELLSLTGKTSNHPFTSTSNEMFVRFTSDEAGTRKGFNFSYT</sequence>
<accession>C3YKV6</accession>
<protein>
    <recommendedName>
        <fullName evidence="4">CUB domain-containing protein</fullName>
    </recommendedName>
</protein>
<feature type="non-terminal residue" evidence="5">
    <location>
        <position position="1"/>
    </location>
</feature>
<dbReference type="SUPFAM" id="SSF49854">
    <property type="entry name" value="Spermadhesin, CUB domain"/>
    <property type="match status" value="2"/>
</dbReference>
<feature type="disulfide bond" evidence="3">
    <location>
        <begin position="110"/>
        <end position="137"/>
    </location>
</feature>
<dbReference type="InterPro" id="IPR035914">
    <property type="entry name" value="Sperma_CUB_dom_sf"/>
</dbReference>
<evidence type="ECO:0000256" key="1">
    <source>
        <dbReference type="ARBA" id="ARBA00022737"/>
    </source>
</evidence>
<keyword evidence="1" id="KW-0677">Repeat</keyword>
<reference evidence="5" key="1">
    <citation type="journal article" date="2008" name="Nature">
        <title>The amphioxus genome and the evolution of the chordate karyotype.</title>
        <authorList>
            <consortium name="US DOE Joint Genome Institute (JGI-PGF)"/>
            <person name="Putnam N.H."/>
            <person name="Butts T."/>
            <person name="Ferrier D.E.K."/>
            <person name="Furlong R.F."/>
            <person name="Hellsten U."/>
            <person name="Kawashima T."/>
            <person name="Robinson-Rechavi M."/>
            <person name="Shoguchi E."/>
            <person name="Terry A."/>
            <person name="Yu J.-K."/>
            <person name="Benito-Gutierrez E.L."/>
            <person name="Dubchak I."/>
            <person name="Garcia-Fernandez J."/>
            <person name="Gibson-Brown J.J."/>
            <person name="Grigoriev I.V."/>
            <person name="Horton A.C."/>
            <person name="de Jong P.J."/>
            <person name="Jurka J."/>
            <person name="Kapitonov V.V."/>
            <person name="Kohara Y."/>
            <person name="Kuroki Y."/>
            <person name="Lindquist E."/>
            <person name="Lucas S."/>
            <person name="Osoegawa K."/>
            <person name="Pennacchio L.A."/>
            <person name="Salamov A.A."/>
            <person name="Satou Y."/>
            <person name="Sauka-Spengler T."/>
            <person name="Schmutz J."/>
            <person name="Shin-I T."/>
            <person name="Toyoda A."/>
            <person name="Bronner-Fraser M."/>
            <person name="Fujiyama A."/>
            <person name="Holland L.Z."/>
            <person name="Holland P.W.H."/>
            <person name="Satoh N."/>
            <person name="Rokhsar D.S."/>
        </authorList>
    </citation>
    <scope>NUCLEOTIDE SEQUENCE [LARGE SCALE GENOMIC DNA]</scope>
    <source>
        <strain evidence="5">S238N-H82</strain>
        <tissue evidence="5">Testes</tissue>
    </source>
</reference>
<dbReference type="FunFam" id="2.60.120.290:FF:000001">
    <property type="entry name" value="CUB and sushi domain-containing protein 3 isoform X1"/>
    <property type="match status" value="2"/>
</dbReference>
<keyword evidence="2 3" id="KW-1015">Disulfide bond</keyword>
<dbReference type="EMBL" id="GG666523">
    <property type="protein sequence ID" value="EEN59174.1"/>
    <property type="molecule type" value="Genomic_DNA"/>
</dbReference>
<dbReference type="InterPro" id="IPR000859">
    <property type="entry name" value="CUB_dom"/>
</dbReference>
<dbReference type="CDD" id="cd00041">
    <property type="entry name" value="CUB"/>
    <property type="match status" value="2"/>
</dbReference>
<name>C3YKV6_BRAFL</name>
<dbReference type="PANTHER" id="PTHR24251:SF52">
    <property type="entry name" value="CUB DOMAIN-CONTAINING PROTEIN"/>
    <property type="match status" value="1"/>
</dbReference>
<comment type="caution">
    <text evidence="3">Lacks conserved residue(s) required for the propagation of feature annotation.</text>
</comment>
<feature type="domain" description="CUB" evidence="4">
    <location>
        <begin position="1"/>
        <end position="97"/>
    </location>
</feature>
<dbReference type="PANTHER" id="PTHR24251">
    <property type="entry name" value="OVOCHYMASE-RELATED"/>
    <property type="match status" value="1"/>
</dbReference>
<feature type="non-terminal residue" evidence="5">
    <location>
        <position position="217"/>
    </location>
</feature>
<dbReference type="Gene3D" id="2.60.120.290">
    <property type="entry name" value="Spermadhesin, CUB domain"/>
    <property type="match status" value="2"/>
</dbReference>
<dbReference type="Pfam" id="PF00431">
    <property type="entry name" value="CUB"/>
    <property type="match status" value="2"/>
</dbReference>
<evidence type="ECO:0000259" key="4">
    <source>
        <dbReference type="PROSITE" id="PS01180"/>
    </source>
</evidence>